<dbReference type="STRING" id="1314771.A0A197JL70"/>
<evidence type="ECO:0000256" key="2">
    <source>
        <dbReference type="ARBA" id="ARBA00022737"/>
    </source>
</evidence>
<dbReference type="PANTHER" id="PTHR19879:SF9">
    <property type="entry name" value="TRANSCRIPTION INITIATION FACTOR TFIID SUBUNIT 5"/>
    <property type="match status" value="1"/>
</dbReference>
<dbReference type="PROSITE" id="PS50294">
    <property type="entry name" value="WD_REPEATS_REGION"/>
    <property type="match status" value="1"/>
</dbReference>
<dbReference type="AlphaFoldDB" id="A0A197JL70"/>
<dbReference type="SUPFAM" id="SSF50998">
    <property type="entry name" value="Quinoprotein alcohol dehydrogenase-like"/>
    <property type="match status" value="1"/>
</dbReference>
<keyword evidence="2" id="KW-0677">Repeat</keyword>
<protein>
    <submittedName>
        <fullName evidence="4">WD40 repeat-like protein</fullName>
    </submittedName>
</protein>
<keyword evidence="1 3" id="KW-0853">WD repeat</keyword>
<proteinExistence type="predicted"/>
<feature type="repeat" description="WD" evidence="3">
    <location>
        <begin position="212"/>
        <end position="253"/>
    </location>
</feature>
<organism evidence="4 5">
    <name type="scientific">Linnemannia elongata AG-77</name>
    <dbReference type="NCBI Taxonomy" id="1314771"/>
    <lineage>
        <taxon>Eukaryota</taxon>
        <taxon>Fungi</taxon>
        <taxon>Fungi incertae sedis</taxon>
        <taxon>Mucoromycota</taxon>
        <taxon>Mortierellomycotina</taxon>
        <taxon>Mortierellomycetes</taxon>
        <taxon>Mortierellales</taxon>
        <taxon>Mortierellaceae</taxon>
        <taxon>Linnemannia</taxon>
    </lineage>
</organism>
<accession>A0A197JL70</accession>
<sequence length="270" mass="29202">MRDVDSSPNGLQITSGGDDMKVRLWGLSSSWSSVKLQGHQVSSLLRTTYSPDGHSILTASGRSVQKWDSKTGASLPITFQFPEAVSVTAVEFSPDGDHIAAIVGEGNVQVWDRRTCAVGPVFKAEPWRLLNAVYSPCGRLVAAFSGIYCFWLWDLHNTTVKEHHVFVTLEGNGCFERRSVTFSYAGNQLAIGFDDGSNHIFDPQSGDRLSSLELAQQALGALAYSPNDQQLAIGGGDSSIYLWDVQSQEPCIKLVGHSASVQSIAYSPCG</sequence>
<gene>
    <name evidence="4" type="ORF">K457DRAFT_900366</name>
</gene>
<evidence type="ECO:0000313" key="4">
    <source>
        <dbReference type="EMBL" id="OAQ25895.1"/>
    </source>
</evidence>
<evidence type="ECO:0000256" key="1">
    <source>
        <dbReference type="ARBA" id="ARBA00022574"/>
    </source>
</evidence>
<dbReference type="PROSITE" id="PS00678">
    <property type="entry name" value="WD_REPEATS_1"/>
    <property type="match status" value="1"/>
</dbReference>
<dbReference type="InterPro" id="IPR019775">
    <property type="entry name" value="WD40_repeat_CS"/>
</dbReference>
<dbReference type="Pfam" id="PF00400">
    <property type="entry name" value="WD40"/>
    <property type="match status" value="4"/>
</dbReference>
<dbReference type="InterPro" id="IPR015943">
    <property type="entry name" value="WD40/YVTN_repeat-like_dom_sf"/>
</dbReference>
<dbReference type="Proteomes" id="UP000078512">
    <property type="component" value="Unassembled WGS sequence"/>
</dbReference>
<reference evidence="4 5" key="1">
    <citation type="submission" date="2016-05" db="EMBL/GenBank/DDBJ databases">
        <title>Genome sequencing reveals origins of a unique bacterial endosymbiosis in the earliest lineages of terrestrial Fungi.</title>
        <authorList>
            <consortium name="DOE Joint Genome Institute"/>
            <person name="Uehling J."/>
            <person name="Gryganskyi A."/>
            <person name="Hameed K."/>
            <person name="Tschaplinski T."/>
            <person name="Misztal P."/>
            <person name="Wu S."/>
            <person name="Desiro A."/>
            <person name="Vande Pol N."/>
            <person name="Du Z.-Y."/>
            <person name="Zienkiewicz A."/>
            <person name="Zienkiewicz K."/>
            <person name="Morin E."/>
            <person name="Tisserant E."/>
            <person name="Splivallo R."/>
            <person name="Hainaut M."/>
            <person name="Henrissat B."/>
            <person name="Ohm R."/>
            <person name="Kuo A."/>
            <person name="Yan J."/>
            <person name="Lipzen A."/>
            <person name="Nolan M."/>
            <person name="Labutti K."/>
            <person name="Barry K."/>
            <person name="Goldstein A."/>
            <person name="Labbe J."/>
            <person name="Schadt C."/>
            <person name="Tuskan G."/>
            <person name="Grigoriev I."/>
            <person name="Martin F."/>
            <person name="Vilgalys R."/>
            <person name="Bonito G."/>
        </authorList>
    </citation>
    <scope>NUCLEOTIDE SEQUENCE [LARGE SCALE GENOMIC DNA]</scope>
    <source>
        <strain evidence="4 5">AG-77</strain>
    </source>
</reference>
<dbReference type="Gene3D" id="2.130.10.10">
    <property type="entry name" value="YVTN repeat-like/Quinoprotein amine dehydrogenase"/>
    <property type="match status" value="2"/>
</dbReference>
<dbReference type="EMBL" id="KV442073">
    <property type="protein sequence ID" value="OAQ25895.1"/>
    <property type="molecule type" value="Genomic_DNA"/>
</dbReference>
<keyword evidence="5" id="KW-1185">Reference proteome</keyword>
<dbReference type="OrthoDB" id="538223at2759"/>
<dbReference type="InterPro" id="IPR001680">
    <property type="entry name" value="WD40_rpt"/>
</dbReference>
<dbReference type="PANTHER" id="PTHR19879">
    <property type="entry name" value="TRANSCRIPTION INITIATION FACTOR TFIID"/>
    <property type="match status" value="1"/>
</dbReference>
<feature type="repeat" description="WD" evidence="3">
    <location>
        <begin position="1"/>
        <end position="29"/>
    </location>
</feature>
<feature type="repeat" description="WD" evidence="3">
    <location>
        <begin position="87"/>
        <end position="112"/>
    </location>
</feature>
<evidence type="ECO:0000313" key="5">
    <source>
        <dbReference type="Proteomes" id="UP000078512"/>
    </source>
</evidence>
<evidence type="ECO:0000256" key="3">
    <source>
        <dbReference type="PROSITE-ProRule" id="PRU00221"/>
    </source>
</evidence>
<dbReference type="PROSITE" id="PS50082">
    <property type="entry name" value="WD_REPEATS_2"/>
    <property type="match status" value="3"/>
</dbReference>
<dbReference type="SMART" id="SM00320">
    <property type="entry name" value="WD40"/>
    <property type="match status" value="4"/>
</dbReference>
<dbReference type="InterPro" id="IPR011047">
    <property type="entry name" value="Quinoprotein_ADH-like_sf"/>
</dbReference>
<name>A0A197JL70_9FUNG</name>